<evidence type="ECO:0000256" key="2">
    <source>
        <dbReference type="SAM" id="Phobius"/>
    </source>
</evidence>
<feature type="region of interest" description="Disordered" evidence="1">
    <location>
        <begin position="779"/>
        <end position="844"/>
    </location>
</feature>
<gene>
    <name evidence="3" type="ORF">PANT_5c00122</name>
</gene>
<feature type="compositionally biased region" description="Gly residues" evidence="1">
    <location>
        <begin position="831"/>
        <end position="844"/>
    </location>
</feature>
<dbReference type="AlphaFoldDB" id="M9LKC7"/>
<feature type="region of interest" description="Disordered" evidence="1">
    <location>
        <begin position="577"/>
        <end position="601"/>
    </location>
</feature>
<feature type="compositionally biased region" description="Polar residues" evidence="1">
    <location>
        <begin position="47"/>
        <end position="59"/>
    </location>
</feature>
<feature type="transmembrane region" description="Helical" evidence="2">
    <location>
        <begin position="249"/>
        <end position="272"/>
    </location>
</feature>
<dbReference type="PANTHER" id="PTHR14905:SF7">
    <property type="entry name" value="VON WILLEBRAND FACTOR A DOMAIN-CONTAINING PROTEIN 7"/>
    <property type="match status" value="1"/>
</dbReference>
<dbReference type="InterPro" id="IPR010816">
    <property type="entry name" value="Het-C"/>
</dbReference>
<sequence length="1025" mass="110321">MADEALKERLKLLRQGLHSSAQPAAASSSLSPRSSDLPSSNTSTPTQLNSTHRSTNVTPAESADEDALLFDRLRKLRTTQAPPTDREHLGKPPQRGQPSDAVSVPARLSEQDEIDALIRSTQDQVDLERSFYPELLDPNDAQSDHLSDSELSQDIDNLTRDANNIVQAARDEVSLEIRSPVSDTPDPPQSTREEEPAMMATHHEIESALADASKDSELFASRDAPVDAATAPAPANHAKGRRNWLGGRFFFVAMVTLLIVAVSSIPGAHAFGAGNIPSFAYMEGKAFRHGDIEDILEELAKKVGGSLFGAAKFGGLDIKRIYFGNWLRDYSQAMDVAGLQKMNKQAILNIVMVLGFLAHGYATAEFQVTDDRLGVYLPEEHLDNPKGYAEGKDARQYDPRLREPINPQELEIDPRSGMKNYLANESGNWRTGSGLIRRTLVRVIETGRRARDSGREADLYEAYRLLGQALHTLEDFPAHSNWTELALHRLGHHNVFLHVGDNVKVRAPDGTQVAPIVTGTFGGADFMHSLLGEAQDHLSEASISDLNKAMDNAKQRSRGENRSPVQDLLGMLAKVPGGGGDSVSRDLQDVSRGPATDPANMSPQEMYANLWKILELRDRIMKGIEGTIEKIPGLSSLVEKLTNELNVFVFTLIEPYAKPIMQQGMSAFKLGSAAVINKEEQFEVFDNPNASDPTHSMLSKDHFGLILNEVAGNVAKIIVRHTVTKVVKAWDDRGMDPNHVADECLAPMFHPYWFNGQAQVQKEMMDYVSEWARQHSTEIGRLSKQSVRNHTNTRSGKAEPHTHGSDQPSIGSFMGGSSSQAAHNFSSNHHYGGGGHGGGNSGGGYPGSGGGGGGGGGGGSIGSQMAGYASNYVSNQVHGFVGSHVPGGNNMFRELPEGGNDGGREQGRRHEQGSSYDNDRPSFPQAEPTGHDRYGSHESGNYSAPGYAPPGGFAPPGGPPLQGGYGGHQGGYGQPEYGQQGYGQQGQGQPGYGQYPPPGGPPGPQYGQGGYGQQGGYGGGYGGGY</sequence>
<evidence type="ECO:0008006" key="5">
    <source>
        <dbReference type="Google" id="ProtNLM"/>
    </source>
</evidence>
<reference evidence="4" key="1">
    <citation type="journal article" date="2013" name="Genome Announc.">
        <title>Genome sequence of the basidiomycetous yeast Pseudozyma antarctica T-34, a producer of the glycolipid biosurfactants mannosylerythritol lipids.</title>
        <authorList>
            <person name="Morita T."/>
            <person name="Koike H."/>
            <person name="Koyama Y."/>
            <person name="Hagiwara H."/>
            <person name="Ito E."/>
            <person name="Fukuoka T."/>
            <person name="Imura T."/>
            <person name="Machida M."/>
            <person name="Kitamoto D."/>
        </authorList>
    </citation>
    <scope>NUCLEOTIDE SEQUENCE [LARGE SCALE GENOMIC DNA]</scope>
    <source>
        <strain evidence="4">T-34</strain>
    </source>
</reference>
<keyword evidence="2" id="KW-0472">Membrane</keyword>
<feature type="compositionally biased region" description="Polar residues" evidence="1">
    <location>
        <begin position="805"/>
        <end position="829"/>
    </location>
</feature>
<keyword evidence="2" id="KW-0812">Transmembrane</keyword>
<feature type="compositionally biased region" description="Pro residues" evidence="1">
    <location>
        <begin position="995"/>
        <end position="1004"/>
    </location>
</feature>
<dbReference type="EMBL" id="DF196771">
    <property type="protein sequence ID" value="GAC71886.1"/>
    <property type="molecule type" value="Genomic_DNA"/>
</dbReference>
<organism evidence="3 4">
    <name type="scientific">Pseudozyma antarctica (strain T-34)</name>
    <name type="common">Yeast</name>
    <name type="synonym">Candida antarctica</name>
    <dbReference type="NCBI Taxonomy" id="1151754"/>
    <lineage>
        <taxon>Eukaryota</taxon>
        <taxon>Fungi</taxon>
        <taxon>Dikarya</taxon>
        <taxon>Basidiomycota</taxon>
        <taxon>Ustilaginomycotina</taxon>
        <taxon>Ustilaginomycetes</taxon>
        <taxon>Ustilaginales</taxon>
        <taxon>Ustilaginaceae</taxon>
        <taxon>Moesziomyces</taxon>
    </lineage>
</organism>
<dbReference type="Proteomes" id="UP000011976">
    <property type="component" value="Unassembled WGS sequence"/>
</dbReference>
<protein>
    <recommendedName>
        <fullName evidence="5">Het-c heterokaryon incompatibility protein</fullName>
    </recommendedName>
</protein>
<evidence type="ECO:0000256" key="1">
    <source>
        <dbReference type="SAM" id="MobiDB-lite"/>
    </source>
</evidence>
<dbReference type="InterPro" id="IPR052577">
    <property type="entry name" value="VWA7"/>
</dbReference>
<evidence type="ECO:0000313" key="4">
    <source>
        <dbReference type="Proteomes" id="UP000011976"/>
    </source>
</evidence>
<proteinExistence type="predicted"/>
<feature type="region of interest" description="Disordered" evidence="1">
    <location>
        <begin position="14"/>
        <end position="109"/>
    </location>
</feature>
<name>M9LKC7_PSEA3</name>
<dbReference type="STRING" id="1151754.M9LKC7"/>
<dbReference type="PANTHER" id="PTHR14905">
    <property type="entry name" value="NG37"/>
    <property type="match status" value="1"/>
</dbReference>
<accession>M9LKC7</accession>
<feature type="compositionally biased region" description="Low complexity" evidence="1">
    <location>
        <begin position="17"/>
        <end position="46"/>
    </location>
</feature>
<feature type="compositionally biased region" description="Basic and acidic residues" evidence="1">
    <location>
        <begin position="902"/>
        <end position="920"/>
    </location>
</feature>
<feature type="compositionally biased region" description="Gly residues" evidence="1">
    <location>
        <begin position="1006"/>
        <end position="1025"/>
    </location>
</feature>
<feature type="region of interest" description="Disordered" evidence="1">
    <location>
        <begin position="884"/>
        <end position="1025"/>
    </location>
</feature>
<dbReference type="Pfam" id="PF07217">
    <property type="entry name" value="Het-C"/>
    <property type="match status" value="1"/>
</dbReference>
<feature type="compositionally biased region" description="Gly residues" evidence="1">
    <location>
        <begin position="960"/>
        <end position="973"/>
    </location>
</feature>
<feature type="compositionally biased region" description="Gly residues" evidence="1">
    <location>
        <begin position="980"/>
        <end position="991"/>
    </location>
</feature>
<keyword evidence="2" id="KW-1133">Transmembrane helix</keyword>
<evidence type="ECO:0000313" key="3">
    <source>
        <dbReference type="EMBL" id="GAC71886.1"/>
    </source>
</evidence>
<feature type="compositionally biased region" description="Polar residues" evidence="1">
    <location>
        <begin position="783"/>
        <end position="795"/>
    </location>
</feature>
<dbReference type="OrthoDB" id="2506204at2759"/>